<comment type="similarity">
    <text evidence="1">Belongs to the poly(ADP-ribose) glycohydrolase family.</text>
</comment>
<dbReference type="GO" id="GO:1990966">
    <property type="term" value="P:ATP generation from poly-ADP-D-ribose"/>
    <property type="evidence" value="ECO:0007669"/>
    <property type="project" value="TreeGrafter"/>
</dbReference>
<reference evidence="6 7" key="1">
    <citation type="submission" date="2014-04" db="EMBL/GenBank/DDBJ databases">
        <title>Evolutionary Origins and Diversification of the Mycorrhizal Mutualists.</title>
        <authorList>
            <consortium name="DOE Joint Genome Institute"/>
            <consortium name="Mycorrhizal Genomics Consortium"/>
            <person name="Kohler A."/>
            <person name="Kuo A."/>
            <person name="Nagy L.G."/>
            <person name="Floudas D."/>
            <person name="Copeland A."/>
            <person name="Barry K.W."/>
            <person name="Cichocki N."/>
            <person name="Veneault-Fourrey C."/>
            <person name="LaButti K."/>
            <person name="Lindquist E.A."/>
            <person name="Lipzen A."/>
            <person name="Lundell T."/>
            <person name="Morin E."/>
            <person name="Murat C."/>
            <person name="Riley R."/>
            <person name="Ohm R."/>
            <person name="Sun H."/>
            <person name="Tunlid A."/>
            <person name="Henrissat B."/>
            <person name="Grigoriev I.V."/>
            <person name="Hibbett D.S."/>
            <person name="Martin F."/>
        </authorList>
    </citation>
    <scope>NUCLEOTIDE SEQUENCE [LARGE SCALE GENOMIC DNA]</scope>
    <source>
        <strain evidence="6 7">Koide BX008</strain>
    </source>
</reference>
<dbReference type="PANTHER" id="PTHR12837">
    <property type="entry name" value="POLY ADP-RIBOSE GLYCOHYDROLASE"/>
    <property type="match status" value="1"/>
</dbReference>
<evidence type="ECO:0000259" key="4">
    <source>
        <dbReference type="Pfam" id="PF05028"/>
    </source>
</evidence>
<evidence type="ECO:0000256" key="2">
    <source>
        <dbReference type="ARBA" id="ARBA00012255"/>
    </source>
</evidence>
<dbReference type="Pfam" id="PF05028">
    <property type="entry name" value="PARG_cat_C"/>
    <property type="match status" value="1"/>
</dbReference>
<proteinExistence type="inferred from homology"/>
<dbReference type="OrthoDB" id="1937899at2759"/>
<dbReference type="AlphaFoldDB" id="A0A0C2X9D8"/>
<dbReference type="GO" id="GO:0005634">
    <property type="term" value="C:nucleus"/>
    <property type="evidence" value="ECO:0007669"/>
    <property type="project" value="TreeGrafter"/>
</dbReference>
<dbReference type="InParanoid" id="A0A0C2X9D8"/>
<sequence length="504" mass="54819">MAGNIREGGSIALNYDSATSQSDCLVWITLSNHVQRKLAGEIEMEPYLLPSHPHLTCVDPLSLTDSDNPTFWPVIVAHITSFRASPRNSLAHLPALIEDLAYSLHGNGTLDTSFLRQFLVANYSATDAPTKRVLDNILDTSLSLPAAFPSHSVHHLSCHNPIRTLSTLQVQSLVAHQLLGTLRLPRGNVWGTNLSCWYSSPQPMENAVIGYLTTLFQYFNERADPSIVVEYEFCSAPVPNEPYAPLYDCHNPAFRSLVLEATDIDSVPFPHGTIDCMLVSSNASPGFGAACTQEELVTAACPDLLPLGAILVSPPIPPAGALFTQNVTPFSRWTGQGRHARLISFLRDRPCSFLFVDAAELDHGSSGFPDLKPTILQRDLTKVLVGFAALRRRGISAIASPLWGAGSFGGDPIVKSIILSLAAAFIGIKVHLFVDKRRTTQAAATDQEPSKVSDTTVLRLLHQLQDQCQNMTVQEVICLLGTEDALQCQDGWEVAKLFLSMSVG</sequence>
<name>A0A0C2X9D8_AMAMK</name>
<dbReference type="GO" id="GO:0004649">
    <property type="term" value="F:poly(ADP-ribose) glycohydrolase activity"/>
    <property type="evidence" value="ECO:0007669"/>
    <property type="project" value="UniProtKB-EC"/>
</dbReference>
<dbReference type="InterPro" id="IPR046372">
    <property type="entry name" value="PARG_cat_C"/>
</dbReference>
<feature type="domain" description="PARG catalytic Macro" evidence="4">
    <location>
        <begin position="289"/>
        <end position="434"/>
    </location>
</feature>
<dbReference type="GO" id="GO:0005737">
    <property type="term" value="C:cytoplasm"/>
    <property type="evidence" value="ECO:0007669"/>
    <property type="project" value="TreeGrafter"/>
</dbReference>
<evidence type="ECO:0000313" key="7">
    <source>
        <dbReference type="Proteomes" id="UP000054549"/>
    </source>
</evidence>
<protein>
    <recommendedName>
        <fullName evidence="2">poly(ADP-ribose) glycohydrolase</fullName>
        <ecNumber evidence="2">3.2.1.143</ecNumber>
    </recommendedName>
</protein>
<organism evidence="6 7">
    <name type="scientific">Amanita muscaria (strain Koide BX008)</name>
    <dbReference type="NCBI Taxonomy" id="946122"/>
    <lineage>
        <taxon>Eukaryota</taxon>
        <taxon>Fungi</taxon>
        <taxon>Dikarya</taxon>
        <taxon>Basidiomycota</taxon>
        <taxon>Agaricomycotina</taxon>
        <taxon>Agaricomycetes</taxon>
        <taxon>Agaricomycetidae</taxon>
        <taxon>Agaricales</taxon>
        <taxon>Pluteineae</taxon>
        <taxon>Amanitaceae</taxon>
        <taxon>Amanita</taxon>
    </lineage>
</organism>
<dbReference type="GO" id="GO:0009225">
    <property type="term" value="P:nucleotide-sugar metabolic process"/>
    <property type="evidence" value="ECO:0007669"/>
    <property type="project" value="TreeGrafter"/>
</dbReference>
<dbReference type="EC" id="3.2.1.143" evidence="2"/>
<evidence type="ECO:0000256" key="3">
    <source>
        <dbReference type="ARBA" id="ARBA00022801"/>
    </source>
</evidence>
<keyword evidence="7" id="KW-1185">Reference proteome</keyword>
<keyword evidence="3" id="KW-0378">Hydrolase</keyword>
<feature type="domain" description="PARG helical" evidence="5">
    <location>
        <begin position="132"/>
        <end position="221"/>
    </location>
</feature>
<dbReference type="Pfam" id="PF20811">
    <property type="entry name" value="PARG_cat_N"/>
    <property type="match status" value="1"/>
</dbReference>
<dbReference type="InterPro" id="IPR048362">
    <property type="entry name" value="PARG_helical"/>
</dbReference>
<dbReference type="EMBL" id="KN818223">
    <property type="protein sequence ID" value="KIL70982.1"/>
    <property type="molecule type" value="Genomic_DNA"/>
</dbReference>
<dbReference type="Proteomes" id="UP000054549">
    <property type="component" value="Unassembled WGS sequence"/>
</dbReference>
<gene>
    <name evidence="6" type="ORF">M378DRAFT_155932</name>
</gene>
<evidence type="ECO:0000313" key="6">
    <source>
        <dbReference type="EMBL" id="KIL70982.1"/>
    </source>
</evidence>
<evidence type="ECO:0000259" key="5">
    <source>
        <dbReference type="Pfam" id="PF20811"/>
    </source>
</evidence>
<dbReference type="PANTHER" id="PTHR12837:SF0">
    <property type="entry name" value="POLY(ADP-RIBOSE) GLYCOHYDROLASE"/>
    <property type="match status" value="1"/>
</dbReference>
<dbReference type="GO" id="GO:0006282">
    <property type="term" value="P:regulation of DNA repair"/>
    <property type="evidence" value="ECO:0007669"/>
    <property type="project" value="InterPro"/>
</dbReference>
<dbReference type="STRING" id="946122.A0A0C2X9D8"/>
<evidence type="ECO:0000256" key="1">
    <source>
        <dbReference type="ARBA" id="ARBA00009545"/>
    </source>
</evidence>
<dbReference type="GO" id="GO:0005975">
    <property type="term" value="P:carbohydrate metabolic process"/>
    <property type="evidence" value="ECO:0007669"/>
    <property type="project" value="InterPro"/>
</dbReference>
<dbReference type="InterPro" id="IPR007724">
    <property type="entry name" value="Poly_GlycHdrlase"/>
</dbReference>
<accession>A0A0C2X9D8</accession>
<dbReference type="HOGENOM" id="CLU_013388_5_0_1"/>